<feature type="region of interest" description="Disordered" evidence="5">
    <location>
        <begin position="1124"/>
        <end position="1157"/>
    </location>
</feature>
<dbReference type="GO" id="GO:0010506">
    <property type="term" value="P:regulation of autophagy"/>
    <property type="evidence" value="ECO:0007669"/>
    <property type="project" value="TreeGrafter"/>
</dbReference>
<name>A0A164TRX8_9AGAM</name>
<evidence type="ECO:0000256" key="1">
    <source>
        <dbReference type="ARBA" id="ARBA00009257"/>
    </source>
</evidence>
<dbReference type="GO" id="GO:0030307">
    <property type="term" value="P:positive regulation of cell growth"/>
    <property type="evidence" value="ECO:0007669"/>
    <property type="project" value="TreeGrafter"/>
</dbReference>
<dbReference type="InterPro" id="IPR029347">
    <property type="entry name" value="Raptor_N"/>
</dbReference>
<dbReference type="Pfam" id="PF00400">
    <property type="entry name" value="WD40"/>
    <property type="match status" value="2"/>
</dbReference>
<dbReference type="PROSITE" id="PS50082">
    <property type="entry name" value="WD_REPEATS_2"/>
    <property type="match status" value="1"/>
</dbReference>
<dbReference type="PANTHER" id="PTHR12848">
    <property type="entry name" value="REGULATORY-ASSOCIATED PROTEIN OF MTOR"/>
    <property type="match status" value="1"/>
</dbReference>
<dbReference type="Gene3D" id="1.25.10.10">
    <property type="entry name" value="Leucine-rich Repeat Variant"/>
    <property type="match status" value="1"/>
</dbReference>
<dbReference type="GO" id="GO:0071230">
    <property type="term" value="P:cellular response to amino acid stimulus"/>
    <property type="evidence" value="ECO:0007669"/>
    <property type="project" value="TreeGrafter"/>
</dbReference>
<dbReference type="InterPro" id="IPR001680">
    <property type="entry name" value="WD40_rpt"/>
</dbReference>
<keyword evidence="2 4" id="KW-0853">WD repeat</keyword>
<dbReference type="GO" id="GO:0009267">
    <property type="term" value="P:cellular response to starvation"/>
    <property type="evidence" value="ECO:0007669"/>
    <property type="project" value="TreeGrafter"/>
</dbReference>
<feature type="compositionally biased region" description="Low complexity" evidence="5">
    <location>
        <begin position="1074"/>
        <end position="1096"/>
    </location>
</feature>
<feature type="compositionally biased region" description="Polar residues" evidence="5">
    <location>
        <begin position="1600"/>
        <end position="1616"/>
    </location>
</feature>
<evidence type="ECO:0000313" key="8">
    <source>
        <dbReference type="Proteomes" id="UP000076722"/>
    </source>
</evidence>
<dbReference type="PANTHER" id="PTHR12848:SF16">
    <property type="entry name" value="REGULATORY-ASSOCIATED PROTEIN OF MTOR"/>
    <property type="match status" value="1"/>
</dbReference>
<keyword evidence="8" id="KW-1185">Reference proteome</keyword>
<feature type="compositionally biased region" description="Polar residues" evidence="5">
    <location>
        <begin position="42"/>
        <end position="64"/>
    </location>
</feature>
<evidence type="ECO:0000256" key="5">
    <source>
        <dbReference type="SAM" id="MobiDB-lite"/>
    </source>
</evidence>
<dbReference type="GO" id="GO:0031929">
    <property type="term" value="P:TOR signaling"/>
    <property type="evidence" value="ECO:0007669"/>
    <property type="project" value="InterPro"/>
</dbReference>
<dbReference type="Proteomes" id="UP000076722">
    <property type="component" value="Unassembled WGS sequence"/>
</dbReference>
<dbReference type="PROSITE" id="PS50294">
    <property type="entry name" value="WD_REPEATS_REGION"/>
    <property type="match status" value="1"/>
</dbReference>
<feature type="region of interest" description="Disordered" evidence="5">
    <location>
        <begin position="1"/>
        <end position="84"/>
    </location>
</feature>
<dbReference type="PROSITE" id="PS00678">
    <property type="entry name" value="WD_REPEATS_1"/>
    <property type="match status" value="1"/>
</dbReference>
<dbReference type="GO" id="GO:0031931">
    <property type="term" value="C:TORC1 complex"/>
    <property type="evidence" value="ECO:0007669"/>
    <property type="project" value="InterPro"/>
</dbReference>
<dbReference type="InterPro" id="IPR000357">
    <property type="entry name" value="HEAT"/>
</dbReference>
<dbReference type="OrthoDB" id="10262360at2759"/>
<protein>
    <recommendedName>
        <fullName evidence="6">Raptor N-terminal CASPase-like domain-containing protein</fullName>
    </recommendedName>
</protein>
<evidence type="ECO:0000256" key="3">
    <source>
        <dbReference type="ARBA" id="ARBA00022737"/>
    </source>
</evidence>
<reference evidence="7 8" key="1">
    <citation type="journal article" date="2016" name="Mol. Biol. Evol.">
        <title>Comparative Genomics of Early-Diverging Mushroom-Forming Fungi Provides Insights into the Origins of Lignocellulose Decay Capabilities.</title>
        <authorList>
            <person name="Nagy L.G."/>
            <person name="Riley R."/>
            <person name="Tritt A."/>
            <person name="Adam C."/>
            <person name="Daum C."/>
            <person name="Floudas D."/>
            <person name="Sun H."/>
            <person name="Yadav J.S."/>
            <person name="Pangilinan J."/>
            <person name="Larsson K.H."/>
            <person name="Matsuura K."/>
            <person name="Barry K."/>
            <person name="Labutti K."/>
            <person name="Kuo R."/>
            <person name="Ohm R.A."/>
            <person name="Bhattacharya S.S."/>
            <person name="Shirouzu T."/>
            <person name="Yoshinaga Y."/>
            <person name="Martin F.M."/>
            <person name="Grigoriev I.V."/>
            <person name="Hibbett D.S."/>
        </authorList>
    </citation>
    <scope>NUCLEOTIDE SEQUENCE [LARGE SCALE GENOMIC DNA]</scope>
    <source>
        <strain evidence="7 8">HHB9708</strain>
    </source>
</reference>
<sequence length="1616" mass="179986">MAAPNGRPQSNGHYPHDDWHGHPRGRQPRSVEADEGEDSETDTQGSTSHIRQHRNIYNPNPQSSNHRHPDDGQGTHLLRPIPSLSSFPEITPIIPHWTSKRHLTAGNPSPPNPATPTLASWRIKDKVKSAHGVICACLNTVVDPPDVVKTNPCAVWEAWLDPRTTTTKKALQMIGQNLQTQFEGVNNRMKYKVLCDPSVKETRKFSETLRRLAKQERALFYYNGHGVPKPTPRGELWFFNDDYSQYIPVSLVDLQTWLGSPCIYVWDCSAAGHLLSNFVDFARVRDDEMQQKHGGYPEGFAPFSDSMQLAACLADEQLPMCPELPADLFTSCLTSPIDIALRYHFLTHQQLPLPCDIDMTSQIPGDLRDRRTPLGELNWILTSITDTIAWTTFSRPIFKRLFRSDLMVAALFRNFLLAERIMKNYKCTPHTHPPLPATNTHPMWESWDLAVERVLRQMQELLESKAKLEQEEDGSYQGPPFTPFVYQPSEFFANQLTAFEIWINRGGSALTKRGPASLPLSPSDLAEDVDVEKILHPPPGSDEDLSLFPRKPPDQLPIVLQVLLSQTHRLRALILLSQFMDLGPWAVQLALTIGIFPYVQRLLQAPNQELRPVLIFIVARILAVDPSCQEDIYHGQGYKYFANVLGVTEDPRYLLIPNASEHKAMCAFILSAVARDYPSGQTACYRERVFEYCYDRLDEDDFLLRQWSALCIAQLWDGNDMIRGYAVEIATQDKLISMLTDSSPEVRAACLFALGTFMGASGGRGDERRGGRGSGSMIAFEERIHFRLEVALATGCTLASKEDASPMVRKELVILLSCVVKEWRGWFVVCAWLHWEEDRRLQALKSGGGGGRILEDITNPAILEWTERMGDDEELVEENSVLLSSLYTIFCALLELSVDPYPEVAALAQTVSDYVMACLLESPFARLPGSSLAQPPSPVKTSYGAPRSRVSSMHAPGSGASAPPTPLSARRRPLQRSDTGGAPGNTDQSATAGAGARFTSTLRRTTSLAGTLVSLAFPTTEESGRESPTPSQSRLGTGAVRSRHPSDVLSRPPSPNLSLFEYQSPISISERDTSYSPYSHPGSSPSPAPTSKSSYSEPPPQDFMAADCMDALIEEDWERLRARKRAGPRDQHNNHQQHPGHHGGYEGDPQSPASSYFSEGTISRTVGLGTGASMRNILPLKSKFYDWCCEYFTEPQMRQAEKDEPGSVEYNEQMWRRQRNDKVVVETGRHAIVAPNRPWDRQVCTMKAQGPALKMAFHAFDPYLVVANDTNVVSVWDWSQKGKRLNVFNNGNPSNASITSLNWINEDVGGLILVASADGVVRLYRNAHKDDAEDRDHSIQLVSAFRALLELQPSNWKRGAGVVTDWSQSSGTLLVGGDARTIKLWDAHREISDREFPTNAESPATCIASDHDSSAIFVAGFGDGVMRVFDTRIEEGDAVVRTYRDHSAWVQGVKWQRGAHKELVSASSNGEVRLWDIRGANSSIYDWHLHPNGLSAFDMHDQTRVFAASSAITSNNWRSQTINIHSLRPNPHELTTMRLPTNLQHAPQRQFPSNYVASQSSLVFHPNEMLLASGGIDGTLKIIGCKLGDYRSVLDAQPRYDNNTPQGPRSESSISS</sequence>
<evidence type="ECO:0000256" key="4">
    <source>
        <dbReference type="PROSITE-ProRule" id="PRU00221"/>
    </source>
</evidence>
<dbReference type="SMART" id="SM01302">
    <property type="entry name" value="Raptor_N"/>
    <property type="match status" value="1"/>
</dbReference>
<dbReference type="GO" id="GO:0030674">
    <property type="term" value="F:protein-macromolecule adaptor activity"/>
    <property type="evidence" value="ECO:0007669"/>
    <property type="project" value="TreeGrafter"/>
</dbReference>
<dbReference type="InterPro" id="IPR036322">
    <property type="entry name" value="WD40_repeat_dom_sf"/>
</dbReference>
<evidence type="ECO:0000256" key="2">
    <source>
        <dbReference type="ARBA" id="ARBA00022574"/>
    </source>
</evidence>
<feature type="region of interest" description="Disordered" evidence="5">
    <location>
        <begin position="1017"/>
        <end position="1103"/>
    </location>
</feature>
<evidence type="ECO:0000313" key="7">
    <source>
        <dbReference type="EMBL" id="KZS92589.1"/>
    </source>
</evidence>
<dbReference type="PRINTS" id="PR01547">
    <property type="entry name" value="YEAST176DUF"/>
</dbReference>
<dbReference type="InterPro" id="IPR016024">
    <property type="entry name" value="ARM-type_fold"/>
</dbReference>
<dbReference type="Gene3D" id="2.130.10.10">
    <property type="entry name" value="YVTN repeat-like/Quinoprotein amine dehydrogenase"/>
    <property type="match status" value="2"/>
</dbReference>
<gene>
    <name evidence="7" type="ORF">SISNIDRAFT_486598</name>
</gene>
<organism evidence="7 8">
    <name type="scientific">Sistotremastrum niveocremeum HHB9708</name>
    <dbReference type="NCBI Taxonomy" id="1314777"/>
    <lineage>
        <taxon>Eukaryota</taxon>
        <taxon>Fungi</taxon>
        <taxon>Dikarya</taxon>
        <taxon>Basidiomycota</taxon>
        <taxon>Agaricomycotina</taxon>
        <taxon>Agaricomycetes</taxon>
        <taxon>Sistotremastrales</taxon>
        <taxon>Sistotremastraceae</taxon>
        <taxon>Sertulicium</taxon>
        <taxon>Sertulicium niveocremeum</taxon>
    </lineage>
</organism>
<dbReference type="GO" id="GO:0005737">
    <property type="term" value="C:cytoplasm"/>
    <property type="evidence" value="ECO:0007669"/>
    <property type="project" value="TreeGrafter"/>
</dbReference>
<feature type="repeat" description="WD" evidence="4">
    <location>
        <begin position="1443"/>
        <end position="1485"/>
    </location>
</feature>
<feature type="domain" description="Raptor N-terminal CASPase-like" evidence="6">
    <location>
        <begin position="126"/>
        <end position="279"/>
    </location>
</feature>
<dbReference type="SUPFAM" id="SSF50978">
    <property type="entry name" value="WD40 repeat-like"/>
    <property type="match status" value="1"/>
</dbReference>
<keyword evidence="3" id="KW-0677">Repeat</keyword>
<feature type="compositionally biased region" description="Low complexity" evidence="5">
    <location>
        <begin position="951"/>
        <end position="962"/>
    </location>
</feature>
<feature type="compositionally biased region" description="Polar residues" evidence="5">
    <location>
        <begin position="1026"/>
        <end position="1035"/>
    </location>
</feature>
<dbReference type="Pfam" id="PF02985">
    <property type="entry name" value="HEAT"/>
    <property type="match status" value="1"/>
</dbReference>
<proteinExistence type="inferred from homology"/>
<feature type="region of interest" description="Disordered" evidence="5">
    <location>
        <begin position="1596"/>
        <end position="1616"/>
    </location>
</feature>
<dbReference type="SMART" id="SM00320">
    <property type="entry name" value="WD40"/>
    <property type="match status" value="6"/>
</dbReference>
<dbReference type="InterPro" id="IPR015943">
    <property type="entry name" value="WD40/YVTN_repeat-like_dom_sf"/>
</dbReference>
<dbReference type="InterPro" id="IPR019775">
    <property type="entry name" value="WD40_repeat_CS"/>
</dbReference>
<dbReference type="STRING" id="1314777.A0A164TRX8"/>
<dbReference type="EMBL" id="KV419410">
    <property type="protein sequence ID" value="KZS92589.1"/>
    <property type="molecule type" value="Genomic_DNA"/>
</dbReference>
<comment type="similarity">
    <text evidence="1">Belongs to the WD repeat RAPTOR family.</text>
</comment>
<accession>A0A164TRX8</accession>
<dbReference type="InterPro" id="IPR011989">
    <property type="entry name" value="ARM-like"/>
</dbReference>
<dbReference type="InterPro" id="IPR004083">
    <property type="entry name" value="Raptor"/>
</dbReference>
<evidence type="ECO:0000259" key="6">
    <source>
        <dbReference type="SMART" id="SM01302"/>
    </source>
</evidence>
<dbReference type="Pfam" id="PF14538">
    <property type="entry name" value="Raptor_N"/>
    <property type="match status" value="1"/>
</dbReference>
<feature type="region of interest" description="Disordered" evidence="5">
    <location>
        <begin position="929"/>
        <end position="994"/>
    </location>
</feature>
<dbReference type="SUPFAM" id="SSF48371">
    <property type="entry name" value="ARM repeat"/>
    <property type="match status" value="1"/>
</dbReference>